<proteinExistence type="predicted"/>
<protein>
    <recommendedName>
        <fullName evidence="3">Urease accessory protein UreE</fullName>
    </recommendedName>
</protein>
<dbReference type="OrthoDB" id="34716at2157"/>
<name>A0A6A9QKA6_SULME</name>
<comment type="caution">
    <text evidence="1">The sequence shown here is derived from an EMBL/GenBank/DDBJ whole genome shotgun (WGS) entry which is preliminary data.</text>
</comment>
<dbReference type="EMBL" id="WGGD01000005">
    <property type="protein sequence ID" value="MUN29064.1"/>
    <property type="molecule type" value="Genomic_DNA"/>
</dbReference>
<reference evidence="1 2" key="1">
    <citation type="submission" date="2019-10" db="EMBL/GenBank/DDBJ databases">
        <title>Sequencing and Assembly of Multiple Reported Metal-Biooxidizing Members of the Extremely Thermoacidophilic Archaeal Family Sulfolobaceae.</title>
        <authorList>
            <person name="Counts J.A."/>
            <person name="Kelly R.M."/>
        </authorList>
    </citation>
    <scope>NUCLEOTIDE SEQUENCE [LARGE SCALE GENOMIC DNA]</scope>
    <source>
        <strain evidence="1 2">DSM 6482</strain>
    </source>
</reference>
<evidence type="ECO:0000313" key="1">
    <source>
        <dbReference type="EMBL" id="MUN29064.1"/>
    </source>
</evidence>
<keyword evidence="2" id="KW-1185">Reference proteome</keyword>
<sequence length="139" mass="15834">MRTVKSLGIIPSNDAVPVEVDRDVFERTRRWKLNTPLGELVIEPIGRPLQEGEVLLTDTGEKIVLIQKDEPVLIFSYDSISSFILGYKLGNLHLPVMVDGNRALVPKRFPDEFYRRVLEGLTYIEGRAKFKPNVNKVEV</sequence>
<dbReference type="Proteomes" id="UP000470772">
    <property type="component" value="Unassembled WGS sequence"/>
</dbReference>
<dbReference type="AlphaFoldDB" id="A0A6A9QKA6"/>
<evidence type="ECO:0008006" key="3">
    <source>
        <dbReference type="Google" id="ProtNLM"/>
    </source>
</evidence>
<organism evidence="1 2">
    <name type="scientific">Sulfuracidifex metallicus DSM 6482 = JCM 9184</name>
    <dbReference type="NCBI Taxonomy" id="523847"/>
    <lineage>
        <taxon>Archaea</taxon>
        <taxon>Thermoproteota</taxon>
        <taxon>Thermoprotei</taxon>
        <taxon>Sulfolobales</taxon>
        <taxon>Sulfolobaceae</taxon>
        <taxon>Sulfuracidifex</taxon>
    </lineage>
</organism>
<evidence type="ECO:0000313" key="2">
    <source>
        <dbReference type="Proteomes" id="UP000470772"/>
    </source>
</evidence>
<gene>
    <name evidence="1" type="ORF">GC250_06355</name>
</gene>
<accession>A0A6A9QKA6</accession>
<dbReference type="RefSeq" id="WP_156016628.1">
    <property type="nucleotide sequence ID" value="NZ_BBBY01000034.1"/>
</dbReference>